<dbReference type="SUPFAM" id="SSF54001">
    <property type="entry name" value="Cysteine proteinases"/>
    <property type="match status" value="1"/>
</dbReference>
<keyword evidence="3" id="KW-1185">Reference proteome</keyword>
<organism evidence="2 3">
    <name type="scientific">Nocardioides aestuarii</name>
    <dbReference type="NCBI Taxonomy" id="252231"/>
    <lineage>
        <taxon>Bacteria</taxon>
        <taxon>Bacillati</taxon>
        <taxon>Actinomycetota</taxon>
        <taxon>Actinomycetes</taxon>
        <taxon>Propionibacteriales</taxon>
        <taxon>Nocardioidaceae</taxon>
        <taxon>Nocardioides</taxon>
    </lineage>
</organism>
<dbReference type="Pfam" id="PF08379">
    <property type="entry name" value="Bact_transglu_N"/>
    <property type="match status" value="1"/>
</dbReference>
<dbReference type="Gene3D" id="3.10.620.30">
    <property type="match status" value="1"/>
</dbReference>
<dbReference type="SMART" id="SM00460">
    <property type="entry name" value="TGc"/>
    <property type="match status" value="1"/>
</dbReference>
<evidence type="ECO:0000313" key="3">
    <source>
        <dbReference type="Proteomes" id="UP001597351"/>
    </source>
</evidence>
<protein>
    <submittedName>
        <fullName evidence="2">Transglutaminase family protein</fullName>
    </submittedName>
</protein>
<dbReference type="EMBL" id="JBHUGD010000004">
    <property type="protein sequence ID" value="MFD1949113.1"/>
    <property type="molecule type" value="Genomic_DNA"/>
</dbReference>
<reference evidence="3" key="1">
    <citation type="journal article" date="2019" name="Int. J. Syst. Evol. Microbiol.">
        <title>The Global Catalogue of Microorganisms (GCM) 10K type strain sequencing project: providing services to taxonomists for standard genome sequencing and annotation.</title>
        <authorList>
            <consortium name="The Broad Institute Genomics Platform"/>
            <consortium name="The Broad Institute Genome Sequencing Center for Infectious Disease"/>
            <person name="Wu L."/>
            <person name="Ma J."/>
        </authorList>
    </citation>
    <scope>NUCLEOTIDE SEQUENCE [LARGE SCALE GENOMIC DNA]</scope>
    <source>
        <strain evidence="3">CGMCC 1.12477</strain>
    </source>
</reference>
<name>A0ABW4TSY9_9ACTN</name>
<dbReference type="InterPro" id="IPR013589">
    <property type="entry name" value="Bac_transglu_N"/>
</dbReference>
<gene>
    <name evidence="2" type="ORF">ACFSDE_20075</name>
</gene>
<accession>A0ABW4TSY9</accession>
<sequence>MQLRIVHTTGFEYDGKATASYNQARMTPQTTPEQIVVHTRLEVTPPPWTFEYRDYFGNEVTAFEVLDPHEQMTVTATSTVHTQRRRAPSPTLAWDDLRTPEVADRWTEYLAMNDLVAPPADLHERLAAIRRDAGRPGEAARAVCELVNAEVEYQSGATEVTSTAADAWQQRGGVCQDMAHLVIGGLRSLGIPTRYVSGYLHPQADPLVGETTPGESHAWVEWWDDGWHGFDPTNDLEPGERWVVVATGRDYLDVKPLSGIFSGAGTSSMFVRVDVTLLA</sequence>
<dbReference type="InterPro" id="IPR038765">
    <property type="entry name" value="Papain-like_cys_pep_sf"/>
</dbReference>
<dbReference type="Pfam" id="PF01841">
    <property type="entry name" value="Transglut_core"/>
    <property type="match status" value="1"/>
</dbReference>
<dbReference type="Proteomes" id="UP001597351">
    <property type="component" value="Unassembled WGS sequence"/>
</dbReference>
<evidence type="ECO:0000259" key="1">
    <source>
        <dbReference type="SMART" id="SM00460"/>
    </source>
</evidence>
<comment type="caution">
    <text evidence="2">The sequence shown here is derived from an EMBL/GenBank/DDBJ whole genome shotgun (WGS) entry which is preliminary data.</text>
</comment>
<dbReference type="PANTHER" id="PTHR33490:SF6">
    <property type="entry name" value="SLL1049 PROTEIN"/>
    <property type="match status" value="1"/>
</dbReference>
<dbReference type="InterPro" id="IPR002931">
    <property type="entry name" value="Transglutaminase-like"/>
</dbReference>
<proteinExistence type="predicted"/>
<dbReference type="RefSeq" id="WP_343921065.1">
    <property type="nucleotide sequence ID" value="NZ_BAAAJT010000003.1"/>
</dbReference>
<feature type="domain" description="Transglutaminase-like" evidence="1">
    <location>
        <begin position="167"/>
        <end position="234"/>
    </location>
</feature>
<evidence type="ECO:0000313" key="2">
    <source>
        <dbReference type="EMBL" id="MFD1949113.1"/>
    </source>
</evidence>
<dbReference type="PANTHER" id="PTHR33490">
    <property type="entry name" value="BLR5614 PROTEIN-RELATED"/>
    <property type="match status" value="1"/>
</dbReference>